<feature type="compositionally biased region" description="Basic residues" evidence="6">
    <location>
        <begin position="1"/>
        <end position="11"/>
    </location>
</feature>
<evidence type="ECO:0000313" key="9">
    <source>
        <dbReference type="Proteomes" id="UP000250235"/>
    </source>
</evidence>
<dbReference type="Proteomes" id="UP000250235">
    <property type="component" value="Unassembled WGS sequence"/>
</dbReference>
<dbReference type="AlphaFoldDB" id="A0A2Z7AVG5"/>
<feature type="domain" description="C3H1-type" evidence="7">
    <location>
        <begin position="262"/>
        <end position="290"/>
    </location>
</feature>
<keyword evidence="4" id="KW-0238">DNA-binding</keyword>
<feature type="domain" description="C3H1-type" evidence="7">
    <location>
        <begin position="53"/>
        <end position="81"/>
    </location>
</feature>
<feature type="zinc finger region" description="C3H1-type" evidence="5">
    <location>
        <begin position="308"/>
        <end position="336"/>
    </location>
</feature>
<accession>A0A2Z7AVG5</accession>
<feature type="compositionally biased region" description="Low complexity" evidence="6">
    <location>
        <begin position="367"/>
        <end position="379"/>
    </location>
</feature>
<feature type="zinc finger region" description="C3H1-type" evidence="5">
    <location>
        <begin position="142"/>
        <end position="170"/>
    </location>
</feature>
<evidence type="ECO:0000256" key="1">
    <source>
        <dbReference type="ARBA" id="ARBA00022723"/>
    </source>
</evidence>
<dbReference type="PANTHER" id="PTHR12506">
    <property type="entry name" value="PROTEIN PHOSPHATASE RELATED"/>
    <property type="match status" value="1"/>
</dbReference>
<organism evidence="8 9">
    <name type="scientific">Dorcoceras hygrometricum</name>
    <dbReference type="NCBI Taxonomy" id="472368"/>
    <lineage>
        <taxon>Eukaryota</taxon>
        <taxon>Viridiplantae</taxon>
        <taxon>Streptophyta</taxon>
        <taxon>Embryophyta</taxon>
        <taxon>Tracheophyta</taxon>
        <taxon>Spermatophyta</taxon>
        <taxon>Magnoliopsida</taxon>
        <taxon>eudicotyledons</taxon>
        <taxon>Gunneridae</taxon>
        <taxon>Pentapetalae</taxon>
        <taxon>asterids</taxon>
        <taxon>lamiids</taxon>
        <taxon>Lamiales</taxon>
        <taxon>Gesneriaceae</taxon>
        <taxon>Didymocarpoideae</taxon>
        <taxon>Trichosporeae</taxon>
        <taxon>Loxocarpinae</taxon>
        <taxon>Dorcoceras</taxon>
    </lineage>
</organism>
<reference evidence="8 9" key="1">
    <citation type="journal article" date="2015" name="Proc. Natl. Acad. Sci. U.S.A.">
        <title>The resurrection genome of Boea hygrometrica: A blueprint for survival of dehydration.</title>
        <authorList>
            <person name="Xiao L."/>
            <person name="Yang G."/>
            <person name="Zhang L."/>
            <person name="Yang X."/>
            <person name="Zhao S."/>
            <person name="Ji Z."/>
            <person name="Zhou Q."/>
            <person name="Hu M."/>
            <person name="Wang Y."/>
            <person name="Chen M."/>
            <person name="Xu Y."/>
            <person name="Jin H."/>
            <person name="Xiao X."/>
            <person name="Hu G."/>
            <person name="Bao F."/>
            <person name="Hu Y."/>
            <person name="Wan P."/>
            <person name="Li L."/>
            <person name="Deng X."/>
            <person name="Kuang T."/>
            <person name="Xiang C."/>
            <person name="Zhu J.K."/>
            <person name="Oliver M.J."/>
            <person name="He Y."/>
        </authorList>
    </citation>
    <scope>NUCLEOTIDE SEQUENCE [LARGE SCALE GENOMIC DNA]</scope>
    <source>
        <strain evidence="9">cv. XS01</strain>
    </source>
</reference>
<evidence type="ECO:0000256" key="3">
    <source>
        <dbReference type="ARBA" id="ARBA00022833"/>
    </source>
</evidence>
<keyword evidence="3 5" id="KW-0862">Zinc</keyword>
<dbReference type="Gene3D" id="2.30.30.1190">
    <property type="match status" value="1"/>
</dbReference>
<dbReference type="PANTHER" id="PTHR12506:SF50">
    <property type="entry name" value="ZINC FINGER CCCH DOMAIN-CONTAINING PROTEIN 26"/>
    <property type="match status" value="1"/>
</dbReference>
<evidence type="ECO:0000259" key="7">
    <source>
        <dbReference type="PROSITE" id="PS50103"/>
    </source>
</evidence>
<evidence type="ECO:0000313" key="8">
    <source>
        <dbReference type="EMBL" id="KZV25386.1"/>
    </source>
</evidence>
<feature type="zinc finger region" description="C3H1-type" evidence="5">
    <location>
        <begin position="97"/>
        <end position="125"/>
    </location>
</feature>
<evidence type="ECO:0000256" key="2">
    <source>
        <dbReference type="ARBA" id="ARBA00022771"/>
    </source>
</evidence>
<feature type="domain" description="C3H1-type" evidence="7">
    <location>
        <begin position="142"/>
        <end position="170"/>
    </location>
</feature>
<dbReference type="SUPFAM" id="SSF90229">
    <property type="entry name" value="CCCH zinc finger"/>
    <property type="match status" value="5"/>
</dbReference>
<keyword evidence="1 5" id="KW-0479">Metal-binding</keyword>
<feature type="region of interest" description="Disordered" evidence="6">
    <location>
        <begin position="360"/>
        <end position="431"/>
    </location>
</feature>
<name>A0A2Z7AVG5_9LAMI</name>
<sequence>MPGNSRMRRHGVVSDSYNPAPDQVEADMMSRLKLENSDDNGGVGNEAGAYPARPGEPDCIYYLRTGTCGYGSNCRFNHPSNEEHDYGVRNPAELPERAGQPDCGYYLKTGWCKYGSTCKYHHPKDRPVDSSAIPNMLGLPMREDAKPCLYYMRTGLCKYGYACKFHHPQPLSTANVLPVVGPAVVSACGAPSVGEFPTVSLSKATYLPSPSMQLPQSYMPLFLSPSQGWSTYMGSFSPLSMTTVHTTPASNGKLSASYLPERPDQPECRYFMNYGSCKYGLDCKYNHPREKISQLTSSSLGPLGLPLRPGHPVCSYYSLYGLCKYGPTCRFDHPLHPYPYAYGLSIPSLAAPHSPSLLYQKTPQVPSSEISPSKSSTLSDGVKKEASGSDDNWHSSSKGCEDSTDQSNSLPNSYKTPTPYELIHYDSCESG</sequence>
<evidence type="ECO:0000256" key="6">
    <source>
        <dbReference type="SAM" id="MobiDB-lite"/>
    </source>
</evidence>
<evidence type="ECO:0000256" key="5">
    <source>
        <dbReference type="PROSITE-ProRule" id="PRU00723"/>
    </source>
</evidence>
<dbReference type="Gene3D" id="4.10.1000.10">
    <property type="entry name" value="Zinc finger, CCCH-type"/>
    <property type="match status" value="2"/>
</dbReference>
<dbReference type="GO" id="GO:0008270">
    <property type="term" value="F:zinc ion binding"/>
    <property type="evidence" value="ECO:0007669"/>
    <property type="project" value="UniProtKB-KW"/>
</dbReference>
<feature type="zinc finger region" description="C3H1-type" evidence="5">
    <location>
        <begin position="262"/>
        <end position="290"/>
    </location>
</feature>
<keyword evidence="9" id="KW-1185">Reference proteome</keyword>
<protein>
    <submittedName>
        <fullName evidence="8">Zinc finger CCCH domain-containing protein 3</fullName>
    </submittedName>
</protein>
<dbReference type="GO" id="GO:0003729">
    <property type="term" value="F:mRNA binding"/>
    <property type="evidence" value="ECO:0007669"/>
    <property type="project" value="TreeGrafter"/>
</dbReference>
<feature type="region of interest" description="Disordered" evidence="6">
    <location>
        <begin position="1"/>
        <end position="22"/>
    </location>
</feature>
<feature type="compositionally biased region" description="Polar residues" evidence="6">
    <location>
        <begin position="405"/>
        <end position="416"/>
    </location>
</feature>
<gene>
    <name evidence="8" type="ORF">F511_07270</name>
</gene>
<dbReference type="InterPro" id="IPR036855">
    <property type="entry name" value="Znf_CCCH_sf"/>
</dbReference>
<dbReference type="OrthoDB" id="411372at2759"/>
<feature type="zinc finger region" description="C3H1-type" evidence="5">
    <location>
        <begin position="53"/>
        <end position="81"/>
    </location>
</feature>
<evidence type="ECO:0000256" key="4">
    <source>
        <dbReference type="ARBA" id="ARBA00023125"/>
    </source>
</evidence>
<feature type="domain" description="C3H1-type" evidence="7">
    <location>
        <begin position="308"/>
        <end position="336"/>
    </location>
</feature>
<dbReference type="InterPro" id="IPR000571">
    <property type="entry name" value="Znf_CCCH"/>
</dbReference>
<feature type="compositionally biased region" description="Basic and acidic residues" evidence="6">
    <location>
        <begin position="381"/>
        <end position="393"/>
    </location>
</feature>
<dbReference type="GO" id="GO:0003677">
    <property type="term" value="F:DNA binding"/>
    <property type="evidence" value="ECO:0007669"/>
    <property type="project" value="UniProtKB-KW"/>
</dbReference>
<feature type="domain" description="C3H1-type" evidence="7">
    <location>
        <begin position="97"/>
        <end position="125"/>
    </location>
</feature>
<keyword evidence="2 5" id="KW-0863">Zinc-finger</keyword>
<dbReference type="SMART" id="SM00356">
    <property type="entry name" value="ZnF_C3H1"/>
    <property type="match status" value="5"/>
</dbReference>
<proteinExistence type="predicted"/>
<dbReference type="PROSITE" id="PS50103">
    <property type="entry name" value="ZF_C3H1"/>
    <property type="match status" value="5"/>
</dbReference>
<dbReference type="EMBL" id="KV011879">
    <property type="protein sequence ID" value="KZV25386.1"/>
    <property type="molecule type" value="Genomic_DNA"/>
</dbReference>
<dbReference type="Pfam" id="PF00642">
    <property type="entry name" value="zf-CCCH"/>
    <property type="match status" value="5"/>
</dbReference>
<dbReference type="InterPro" id="IPR050974">
    <property type="entry name" value="Plant_ZF_CCCH"/>
</dbReference>